<dbReference type="Pfam" id="PF09949">
    <property type="entry name" value="APP1_cat"/>
    <property type="match status" value="1"/>
</dbReference>
<feature type="compositionally biased region" description="Polar residues" evidence="1">
    <location>
        <begin position="669"/>
        <end position="686"/>
    </location>
</feature>
<organism evidence="3 4">
    <name type="scientific">Crucibulum laeve</name>
    <dbReference type="NCBI Taxonomy" id="68775"/>
    <lineage>
        <taxon>Eukaryota</taxon>
        <taxon>Fungi</taxon>
        <taxon>Dikarya</taxon>
        <taxon>Basidiomycota</taxon>
        <taxon>Agaricomycotina</taxon>
        <taxon>Agaricomycetes</taxon>
        <taxon>Agaricomycetidae</taxon>
        <taxon>Agaricales</taxon>
        <taxon>Agaricineae</taxon>
        <taxon>Nidulariaceae</taxon>
        <taxon>Crucibulum</taxon>
    </lineage>
</organism>
<dbReference type="GO" id="GO:0030479">
    <property type="term" value="C:actin cortical patch"/>
    <property type="evidence" value="ECO:0007669"/>
    <property type="project" value="TreeGrafter"/>
</dbReference>
<dbReference type="InterPro" id="IPR052935">
    <property type="entry name" value="Mg2+_PAP"/>
</dbReference>
<dbReference type="GO" id="GO:0008195">
    <property type="term" value="F:phosphatidate phosphatase activity"/>
    <property type="evidence" value="ECO:0007669"/>
    <property type="project" value="InterPro"/>
</dbReference>
<dbReference type="InterPro" id="IPR019236">
    <property type="entry name" value="APP1_cat"/>
</dbReference>
<feature type="compositionally biased region" description="Low complexity" evidence="1">
    <location>
        <begin position="713"/>
        <end position="722"/>
    </location>
</feature>
<proteinExistence type="predicted"/>
<protein>
    <recommendedName>
        <fullName evidence="2">Phosphatidate phosphatase APP1 catalytic domain-containing protein</fullName>
    </recommendedName>
</protein>
<dbReference type="PANTHER" id="PTHR28208">
    <property type="entry name" value="PHOSPHATIDATE PHOSPHATASE APP1"/>
    <property type="match status" value="1"/>
</dbReference>
<feature type="region of interest" description="Disordered" evidence="1">
    <location>
        <begin position="26"/>
        <end position="54"/>
    </location>
</feature>
<dbReference type="Proteomes" id="UP000308652">
    <property type="component" value="Unassembled WGS sequence"/>
</dbReference>
<dbReference type="AlphaFoldDB" id="A0A5C3M546"/>
<evidence type="ECO:0000313" key="4">
    <source>
        <dbReference type="Proteomes" id="UP000308652"/>
    </source>
</evidence>
<dbReference type="EMBL" id="ML213599">
    <property type="protein sequence ID" value="TFK39506.1"/>
    <property type="molecule type" value="Genomic_DNA"/>
</dbReference>
<keyword evidence="4" id="KW-1185">Reference proteome</keyword>
<feature type="region of interest" description="Disordered" evidence="1">
    <location>
        <begin position="356"/>
        <end position="386"/>
    </location>
</feature>
<evidence type="ECO:0000259" key="2">
    <source>
        <dbReference type="Pfam" id="PF09949"/>
    </source>
</evidence>
<dbReference type="STRING" id="68775.A0A5C3M546"/>
<dbReference type="PANTHER" id="PTHR28208:SF3">
    <property type="entry name" value="PHOSPHATIDATE PHOSPHATASE APP1"/>
    <property type="match status" value="1"/>
</dbReference>
<name>A0A5C3M546_9AGAR</name>
<dbReference type="OrthoDB" id="2117591at2759"/>
<feature type="region of interest" description="Disordered" evidence="1">
    <location>
        <begin position="665"/>
        <end position="725"/>
    </location>
</feature>
<feature type="region of interest" description="Disordered" evidence="1">
    <location>
        <begin position="199"/>
        <end position="226"/>
    </location>
</feature>
<feature type="compositionally biased region" description="Low complexity" evidence="1">
    <location>
        <begin position="205"/>
        <end position="219"/>
    </location>
</feature>
<feature type="compositionally biased region" description="Pro residues" evidence="1">
    <location>
        <begin position="689"/>
        <end position="698"/>
    </location>
</feature>
<accession>A0A5C3M546</accession>
<evidence type="ECO:0000313" key="3">
    <source>
        <dbReference type="EMBL" id="TFK39506.1"/>
    </source>
</evidence>
<sequence length="775" mass="85744">MSEDMSTSWKYIQSASSRLSSFKGYLREHRTPLPSPGARAAPQQGTAEERQSWRQWAGQKIRLRRGSGDEEDRNTEVVNLFPGWAARRYPKEHIYRITDDRTPTPFEVEVFVSGFAISHRSPEHASRSQRAFIRLAKGFASLPKLAADAADSVVYPNRLTPSTEELLAQVHLPPRPTEITEDFEIEALERQLLRAKIANEEEAESPTSSPPSSTYAAPTTKPPLLEANSTPAEVLRRLHANLESRLQPFWSSVLSARTVRLYLFASPHQNPPLSSSSAMDLLDEMHAEEKIHGEQSHSALAWQDVTTAVDGSFQARFRVNWDQLCHHPRALHIAFGESVEEHDLVVVAELLPPPLSPKSAQAQAHPYAPNTPRNGSPSDDAAPLTHSRPIPVPMAIRIPITHSPIRVISDIDDTVKQSNILSGARAVFHNVFVKELKDNVIPGMGEWYTGMWTRGVRFHYVSNGPFELLPILNEFFQISQLPPGSIKLKSYAGRSLFNGLLSAPAARKRAGVVDILDSFPNSRFLLIGDTGEQDLELYADLARERPDQILAVFVRDVGTDDPIEDPTGWQVLSAAGTRPDSKPLLSYNNDSTNDVLKSKRTVSSLLSRGSYSSITGKRAPTPLSIPEAGGYFTAAPLSDEPEEWPGMGTGDNTPMAKSANPYAIRTPRRTNSVSSAPVTSIPTQYISQPPKPTPPPSVDPSSKSMRSVQTQLSTSSIGSSSSKLADLTDAEKKRYMLQMRVYKARTQMPSNVPLRIFRHPEECVEAEEIFEREGV</sequence>
<evidence type="ECO:0000256" key="1">
    <source>
        <dbReference type="SAM" id="MobiDB-lite"/>
    </source>
</evidence>
<gene>
    <name evidence="3" type="ORF">BDQ12DRAFT_712190</name>
</gene>
<feature type="domain" description="Phosphatidate phosphatase APP1 catalytic" evidence="2">
    <location>
        <begin position="405"/>
        <end position="556"/>
    </location>
</feature>
<reference evidence="3 4" key="1">
    <citation type="journal article" date="2019" name="Nat. Ecol. Evol.">
        <title>Megaphylogeny resolves global patterns of mushroom evolution.</title>
        <authorList>
            <person name="Varga T."/>
            <person name="Krizsan K."/>
            <person name="Foldi C."/>
            <person name="Dima B."/>
            <person name="Sanchez-Garcia M."/>
            <person name="Sanchez-Ramirez S."/>
            <person name="Szollosi G.J."/>
            <person name="Szarkandi J.G."/>
            <person name="Papp V."/>
            <person name="Albert L."/>
            <person name="Andreopoulos W."/>
            <person name="Angelini C."/>
            <person name="Antonin V."/>
            <person name="Barry K.W."/>
            <person name="Bougher N.L."/>
            <person name="Buchanan P."/>
            <person name="Buyck B."/>
            <person name="Bense V."/>
            <person name="Catcheside P."/>
            <person name="Chovatia M."/>
            <person name="Cooper J."/>
            <person name="Damon W."/>
            <person name="Desjardin D."/>
            <person name="Finy P."/>
            <person name="Geml J."/>
            <person name="Haridas S."/>
            <person name="Hughes K."/>
            <person name="Justo A."/>
            <person name="Karasinski D."/>
            <person name="Kautmanova I."/>
            <person name="Kiss B."/>
            <person name="Kocsube S."/>
            <person name="Kotiranta H."/>
            <person name="LaButti K.M."/>
            <person name="Lechner B.E."/>
            <person name="Liimatainen K."/>
            <person name="Lipzen A."/>
            <person name="Lukacs Z."/>
            <person name="Mihaltcheva S."/>
            <person name="Morgado L.N."/>
            <person name="Niskanen T."/>
            <person name="Noordeloos M.E."/>
            <person name="Ohm R.A."/>
            <person name="Ortiz-Santana B."/>
            <person name="Ovrebo C."/>
            <person name="Racz N."/>
            <person name="Riley R."/>
            <person name="Savchenko A."/>
            <person name="Shiryaev A."/>
            <person name="Soop K."/>
            <person name="Spirin V."/>
            <person name="Szebenyi C."/>
            <person name="Tomsovsky M."/>
            <person name="Tulloss R.E."/>
            <person name="Uehling J."/>
            <person name="Grigoriev I.V."/>
            <person name="Vagvolgyi C."/>
            <person name="Papp T."/>
            <person name="Martin F.M."/>
            <person name="Miettinen O."/>
            <person name="Hibbett D.S."/>
            <person name="Nagy L.G."/>
        </authorList>
    </citation>
    <scope>NUCLEOTIDE SEQUENCE [LARGE SCALE GENOMIC DNA]</scope>
    <source>
        <strain evidence="3 4">CBS 166.37</strain>
    </source>
</reference>